<sequence length="127" mass="13980">MRSIESTANRNRLAIVAESLYLINLLALPGIALVILCFLRWKYRHSSNPLERCHLHQACLISGWFCLIVIGGGTTLWVLLAGSAAGISMILLYLIVMHTGFVLLGIFALAKAISGQHFHPGRQRCPV</sequence>
<protein>
    <recommendedName>
        <fullName evidence="4">DUF4870 domain-containing protein</fullName>
    </recommendedName>
</protein>
<feature type="transmembrane region" description="Helical" evidence="1">
    <location>
        <begin position="86"/>
        <end position="110"/>
    </location>
</feature>
<feature type="transmembrane region" description="Helical" evidence="1">
    <location>
        <begin position="20"/>
        <end position="39"/>
    </location>
</feature>
<evidence type="ECO:0008006" key="4">
    <source>
        <dbReference type="Google" id="ProtNLM"/>
    </source>
</evidence>
<gene>
    <name evidence="2" type="ORF">JW498_17735</name>
</gene>
<proteinExistence type="predicted"/>
<evidence type="ECO:0000313" key="2">
    <source>
        <dbReference type="EMBL" id="MBN0989214.1"/>
    </source>
</evidence>
<keyword evidence="1" id="KW-0472">Membrane</keyword>
<dbReference type="RefSeq" id="WP_205211896.1">
    <property type="nucleotide sequence ID" value="NZ_JAFFZO010000036.1"/>
</dbReference>
<accession>A0ABS2WBZ5</accession>
<feature type="transmembrane region" description="Helical" evidence="1">
    <location>
        <begin position="60"/>
        <end position="80"/>
    </location>
</feature>
<keyword evidence="1" id="KW-0812">Transmembrane</keyword>
<dbReference type="EMBL" id="JAFFZP010000035">
    <property type="protein sequence ID" value="MBN0989214.1"/>
    <property type="molecule type" value="Genomic_DNA"/>
</dbReference>
<evidence type="ECO:0000313" key="3">
    <source>
        <dbReference type="Proteomes" id="UP000760472"/>
    </source>
</evidence>
<name>A0ABS2WBZ5_9GAMM</name>
<dbReference type="Proteomes" id="UP000760472">
    <property type="component" value="Unassembled WGS sequence"/>
</dbReference>
<keyword evidence="3" id="KW-1185">Reference proteome</keyword>
<comment type="caution">
    <text evidence="2">The sequence shown here is derived from an EMBL/GenBank/DDBJ whole genome shotgun (WGS) entry which is preliminary data.</text>
</comment>
<evidence type="ECO:0000256" key="1">
    <source>
        <dbReference type="SAM" id="Phobius"/>
    </source>
</evidence>
<reference evidence="2 3" key="1">
    <citation type="submission" date="2021-02" db="EMBL/GenBank/DDBJ databases">
        <title>A novel species of genus Amphritea isolated from a fishpond in China.</title>
        <authorList>
            <person name="Lu H."/>
        </authorList>
    </citation>
    <scope>NUCLEOTIDE SEQUENCE [LARGE SCALE GENOMIC DNA]</scope>
    <source>
        <strain evidence="2 3">RP18W</strain>
    </source>
</reference>
<keyword evidence="1" id="KW-1133">Transmembrane helix</keyword>
<organism evidence="2 3">
    <name type="scientific">Amphritea pacifica</name>
    <dbReference type="NCBI Taxonomy" id="2811233"/>
    <lineage>
        <taxon>Bacteria</taxon>
        <taxon>Pseudomonadati</taxon>
        <taxon>Pseudomonadota</taxon>
        <taxon>Gammaproteobacteria</taxon>
        <taxon>Oceanospirillales</taxon>
        <taxon>Oceanospirillaceae</taxon>
        <taxon>Amphritea</taxon>
    </lineage>
</organism>